<dbReference type="Proteomes" id="UP000234585">
    <property type="component" value="Unassembled WGS sequence"/>
</dbReference>
<dbReference type="RefSeq" id="XP_024667276.1">
    <property type="nucleotide sequence ID" value="XM_024815615.1"/>
</dbReference>
<dbReference type="GO" id="GO:0004497">
    <property type="term" value="F:monooxygenase activity"/>
    <property type="evidence" value="ECO:0007669"/>
    <property type="project" value="UniProtKB-KW"/>
</dbReference>
<keyword evidence="7" id="KW-0503">Monooxygenase</keyword>
<evidence type="ECO:0000313" key="9">
    <source>
        <dbReference type="EMBL" id="PLB33264.1"/>
    </source>
</evidence>
<dbReference type="GO" id="GO:0005506">
    <property type="term" value="F:iron ion binding"/>
    <property type="evidence" value="ECO:0007669"/>
    <property type="project" value="InterPro"/>
</dbReference>
<keyword evidence="3 8" id="KW-0349">Heme</keyword>
<evidence type="ECO:0000256" key="3">
    <source>
        <dbReference type="ARBA" id="ARBA00022617"/>
    </source>
</evidence>
<comment type="cofactor">
    <cofactor evidence="1 8">
        <name>heme</name>
        <dbReference type="ChEBI" id="CHEBI:30413"/>
    </cofactor>
</comment>
<accession>A0A2I2EY22</accession>
<dbReference type="CDD" id="cd11041">
    <property type="entry name" value="CYP503A1-like"/>
    <property type="match status" value="1"/>
</dbReference>
<dbReference type="SUPFAM" id="SSF48264">
    <property type="entry name" value="Cytochrome P450"/>
    <property type="match status" value="1"/>
</dbReference>
<keyword evidence="4 8" id="KW-0479">Metal-binding</keyword>
<dbReference type="AlphaFoldDB" id="A0A2I2EY22"/>
<keyword evidence="10" id="KW-1185">Reference proteome</keyword>
<dbReference type="PRINTS" id="PR00465">
    <property type="entry name" value="EP450IV"/>
</dbReference>
<evidence type="ECO:0000256" key="1">
    <source>
        <dbReference type="ARBA" id="ARBA00001971"/>
    </source>
</evidence>
<dbReference type="OrthoDB" id="1844152at2759"/>
<dbReference type="PANTHER" id="PTHR46206:SF2">
    <property type="entry name" value="CYTOCHROME P450 MONOOXYGENASE AUSG-RELATED"/>
    <property type="match status" value="1"/>
</dbReference>
<dbReference type="PANTHER" id="PTHR46206">
    <property type="entry name" value="CYTOCHROME P450"/>
    <property type="match status" value="1"/>
</dbReference>
<proteinExistence type="inferred from homology"/>
<dbReference type="GO" id="GO:0016705">
    <property type="term" value="F:oxidoreductase activity, acting on paired donors, with incorporation or reduction of molecular oxygen"/>
    <property type="evidence" value="ECO:0007669"/>
    <property type="project" value="InterPro"/>
</dbReference>
<keyword evidence="6 8" id="KW-0408">Iron</keyword>
<evidence type="ECO:0000256" key="8">
    <source>
        <dbReference type="PIRSR" id="PIRSR602403-1"/>
    </source>
</evidence>
<protein>
    <submittedName>
        <fullName evidence="9">Cytochrome P450</fullName>
    </submittedName>
</protein>
<dbReference type="InterPro" id="IPR002403">
    <property type="entry name" value="Cyt_P450_E_grp-IV"/>
</dbReference>
<evidence type="ECO:0000256" key="6">
    <source>
        <dbReference type="ARBA" id="ARBA00023004"/>
    </source>
</evidence>
<organism evidence="9 10">
    <name type="scientific">Aspergillus candidus</name>
    <dbReference type="NCBI Taxonomy" id="41067"/>
    <lineage>
        <taxon>Eukaryota</taxon>
        <taxon>Fungi</taxon>
        <taxon>Dikarya</taxon>
        <taxon>Ascomycota</taxon>
        <taxon>Pezizomycotina</taxon>
        <taxon>Eurotiomycetes</taxon>
        <taxon>Eurotiomycetidae</taxon>
        <taxon>Eurotiales</taxon>
        <taxon>Aspergillaceae</taxon>
        <taxon>Aspergillus</taxon>
        <taxon>Aspergillus subgen. Circumdati</taxon>
    </lineage>
</organism>
<feature type="binding site" description="axial binding residue" evidence="8">
    <location>
        <position position="445"/>
    </location>
    <ligand>
        <name>heme</name>
        <dbReference type="ChEBI" id="CHEBI:30413"/>
    </ligand>
    <ligandPart>
        <name>Fe</name>
        <dbReference type="ChEBI" id="CHEBI:18248"/>
    </ligandPart>
</feature>
<evidence type="ECO:0000313" key="10">
    <source>
        <dbReference type="Proteomes" id="UP000234585"/>
    </source>
</evidence>
<dbReference type="GeneID" id="36522775"/>
<name>A0A2I2EY22_ASPCN</name>
<dbReference type="InterPro" id="IPR001128">
    <property type="entry name" value="Cyt_P450"/>
</dbReference>
<dbReference type="STRING" id="41067.A0A2I2EY22"/>
<keyword evidence="5" id="KW-0560">Oxidoreductase</keyword>
<evidence type="ECO:0000256" key="5">
    <source>
        <dbReference type="ARBA" id="ARBA00023002"/>
    </source>
</evidence>
<reference evidence="9 10" key="1">
    <citation type="submission" date="2017-12" db="EMBL/GenBank/DDBJ databases">
        <authorList>
            <consortium name="DOE Joint Genome Institute"/>
            <person name="Haridas S."/>
            <person name="Kjaerbolling I."/>
            <person name="Vesth T.C."/>
            <person name="Frisvad J.C."/>
            <person name="Nybo J.L."/>
            <person name="Theobald S."/>
            <person name="Kuo A."/>
            <person name="Bowyer P."/>
            <person name="Matsuda Y."/>
            <person name="Mondo S."/>
            <person name="Lyhne E.K."/>
            <person name="Kogle M.E."/>
            <person name="Clum A."/>
            <person name="Lipzen A."/>
            <person name="Salamov A."/>
            <person name="Ngan C.Y."/>
            <person name="Daum C."/>
            <person name="Chiniquy J."/>
            <person name="Barry K."/>
            <person name="LaButti K."/>
            <person name="Simmons B.A."/>
            <person name="Magnuson J.K."/>
            <person name="Mortensen U.H."/>
            <person name="Larsen T.O."/>
            <person name="Grigoriev I.V."/>
            <person name="Baker S.E."/>
            <person name="Andersen M.R."/>
            <person name="Nordberg H.P."/>
            <person name="Cantor M.N."/>
            <person name="Hua S.X."/>
        </authorList>
    </citation>
    <scope>NUCLEOTIDE SEQUENCE [LARGE SCALE GENOMIC DNA]</scope>
    <source>
        <strain evidence="9 10">CBS 102.13</strain>
    </source>
</reference>
<dbReference type="GO" id="GO:0020037">
    <property type="term" value="F:heme binding"/>
    <property type="evidence" value="ECO:0007669"/>
    <property type="project" value="InterPro"/>
</dbReference>
<dbReference type="EMBL" id="KZ559216">
    <property type="protein sequence ID" value="PLB33264.1"/>
    <property type="molecule type" value="Genomic_DNA"/>
</dbReference>
<dbReference type="GO" id="GO:0019748">
    <property type="term" value="P:secondary metabolic process"/>
    <property type="evidence" value="ECO:0007669"/>
    <property type="project" value="UniProtKB-ARBA"/>
</dbReference>
<sequence length="504" mass="57647">MPFNLEDVISKYRDFEFTSPYLYYGLAIFIFCYWWKSTTLENPSGLPVIGRRWYELGNGKAKKRFRDDCLGLVRSCQEKYGDAFYLYTDSTYRLILCRNYIDMMRNEKGLDFASALALKLDNGVHGFEPMGTMTSDKKIIQAVAKHSLNRHLGELFLPLTLALTSPPEFHEVMLKDSVWKFFSQIMSRTFINDPDYYRNPEWVEASSEYVELSATAGYELRFFPAWAKPLAAQVSPNCRRLKTLFERINALLGPLKEKLDKQGLELDSKSPLSFLYQKVEGRLDELASYVIGLCLVSFDGGGELFTHVLHSVWRNEQLVRDLRSEIVNVVGKEGFNKNSLQNLVLMDSVLKETLRLHPESVLLLQRMATEKVVLADGLIIPKGTPIMASTSHIVDGSTWPDGDKFDGYRFLNLRQDPDRTASLASYNFTSTSADHFGFGHGSQVCPGRFFASHMQKILLCHVLMKYDVEVMIPEEGAWFQRGQTHVAHPGLKALVRRRKEEIHL</sequence>
<comment type="similarity">
    <text evidence="2">Belongs to the cytochrome P450 family.</text>
</comment>
<evidence type="ECO:0000256" key="4">
    <source>
        <dbReference type="ARBA" id="ARBA00022723"/>
    </source>
</evidence>
<dbReference type="Gene3D" id="1.10.630.10">
    <property type="entry name" value="Cytochrome P450"/>
    <property type="match status" value="1"/>
</dbReference>
<evidence type="ECO:0000256" key="7">
    <source>
        <dbReference type="ARBA" id="ARBA00023033"/>
    </source>
</evidence>
<gene>
    <name evidence="9" type="ORF">BDW47DRAFT_121367</name>
</gene>
<evidence type="ECO:0000256" key="2">
    <source>
        <dbReference type="ARBA" id="ARBA00010617"/>
    </source>
</evidence>
<dbReference type="Pfam" id="PF00067">
    <property type="entry name" value="p450"/>
    <property type="match status" value="1"/>
</dbReference>
<dbReference type="InterPro" id="IPR036396">
    <property type="entry name" value="Cyt_P450_sf"/>
</dbReference>